<name>A0A1L9AVH0_9BACT</name>
<evidence type="ECO:0000313" key="2">
    <source>
        <dbReference type="EMBL" id="OJH33990.1"/>
    </source>
</evidence>
<dbReference type="AlphaFoldDB" id="A0A1L9AVH0"/>
<comment type="caution">
    <text evidence="2">The sequence shown here is derived from an EMBL/GenBank/DDBJ whole genome shotgun (WGS) entry which is preliminary data.</text>
</comment>
<keyword evidence="3" id="KW-1185">Reference proteome</keyword>
<protein>
    <submittedName>
        <fullName evidence="2">Uncharacterized protein</fullName>
    </submittedName>
</protein>
<sequence>MKWTTLEDELLEEEILGTQPAEVPLQPHVSRYYVPLPRGREGEELRRRFEDRFVHLDMRTGKVSDSPTVPGDDETRSSDPATDYP</sequence>
<dbReference type="Proteomes" id="UP000182229">
    <property type="component" value="Unassembled WGS sequence"/>
</dbReference>
<feature type="region of interest" description="Disordered" evidence="1">
    <location>
        <begin position="58"/>
        <end position="85"/>
    </location>
</feature>
<organism evidence="2 3">
    <name type="scientific">Cystobacter ferrugineus</name>
    <dbReference type="NCBI Taxonomy" id="83449"/>
    <lineage>
        <taxon>Bacteria</taxon>
        <taxon>Pseudomonadati</taxon>
        <taxon>Myxococcota</taxon>
        <taxon>Myxococcia</taxon>
        <taxon>Myxococcales</taxon>
        <taxon>Cystobacterineae</taxon>
        <taxon>Archangiaceae</taxon>
        <taxon>Cystobacter</taxon>
    </lineage>
</organism>
<evidence type="ECO:0000256" key="1">
    <source>
        <dbReference type="SAM" id="MobiDB-lite"/>
    </source>
</evidence>
<gene>
    <name evidence="2" type="ORF">BON30_45910</name>
</gene>
<accession>A0A1L9AVH0</accession>
<reference evidence="2 3" key="2">
    <citation type="submission" date="2016-12" db="EMBL/GenBank/DDBJ databases">
        <title>Draft Genome Sequence of Cystobacter ferrugineus Strain Cbfe23.</title>
        <authorList>
            <person name="Akbar S."/>
            <person name="Dowd S.E."/>
            <person name="Stevens D.C."/>
        </authorList>
    </citation>
    <scope>NUCLEOTIDE SEQUENCE [LARGE SCALE GENOMIC DNA]</scope>
    <source>
        <strain evidence="2 3">Cbfe23</strain>
    </source>
</reference>
<dbReference type="EMBL" id="MPIN01000024">
    <property type="protein sequence ID" value="OJH33990.1"/>
    <property type="molecule type" value="Genomic_DNA"/>
</dbReference>
<proteinExistence type="predicted"/>
<reference evidence="3" key="1">
    <citation type="submission" date="2016-11" db="EMBL/GenBank/DDBJ databases">
        <authorList>
            <person name="Shukria A."/>
            <person name="Stevens D.C."/>
        </authorList>
    </citation>
    <scope>NUCLEOTIDE SEQUENCE [LARGE SCALE GENOMIC DNA]</scope>
    <source>
        <strain evidence="3">Cbfe23</strain>
    </source>
</reference>
<evidence type="ECO:0000313" key="3">
    <source>
        <dbReference type="Proteomes" id="UP000182229"/>
    </source>
</evidence>